<accession>A0A0Q3SEK5</accession>
<dbReference type="AlphaFoldDB" id="A0A0Q3SEK5"/>
<organism evidence="2 3">
    <name type="scientific">Cytobacillus solani</name>
    <dbReference type="NCBI Taxonomy" id="1637975"/>
    <lineage>
        <taxon>Bacteria</taxon>
        <taxon>Bacillati</taxon>
        <taxon>Bacillota</taxon>
        <taxon>Bacilli</taxon>
        <taxon>Bacillales</taxon>
        <taxon>Bacillaceae</taxon>
        <taxon>Cytobacillus</taxon>
    </lineage>
</organism>
<keyword evidence="1" id="KW-1133">Transmembrane helix</keyword>
<dbReference type="EMBL" id="LJIX01000006">
    <property type="protein sequence ID" value="KQL17684.1"/>
    <property type="molecule type" value="Genomic_DNA"/>
</dbReference>
<gene>
    <name evidence="2" type="ORF">AN957_03030</name>
</gene>
<comment type="caution">
    <text evidence="2">The sequence shown here is derived from an EMBL/GenBank/DDBJ whole genome shotgun (WGS) entry which is preliminary data.</text>
</comment>
<reference evidence="2 3" key="1">
    <citation type="submission" date="2015-09" db="EMBL/GenBank/DDBJ databases">
        <title>Genome sequencing project for genomic taxonomy and phylogenomics of Bacillus-like bacteria.</title>
        <authorList>
            <person name="Liu B."/>
            <person name="Wang J."/>
            <person name="Zhu Y."/>
            <person name="Liu G."/>
            <person name="Chen Q."/>
            <person name="Chen Z."/>
            <person name="Lan J."/>
            <person name="Che J."/>
            <person name="Ge C."/>
            <person name="Shi H."/>
            <person name="Pan Z."/>
            <person name="Liu X."/>
        </authorList>
    </citation>
    <scope>NUCLEOTIDE SEQUENCE [LARGE SCALE GENOMIC DNA]</scope>
    <source>
        <strain evidence="2 3">FJAT-18043</strain>
    </source>
</reference>
<sequence length="239" mass="27364">MKRALFLVLSFLFGIFLVFAIFSIIKSIGSYSSLGDYLVAFIMLFVFVVLEMFFVKKYKKYSDPKLIKEQQKHNQQLLQEKWETEKIIPGSKARIEDLGADICIKAKHMAGLPISEGAETFIYRCKNKVVFERNEKTYELILDKIEDITIKTDIEIQKSYVSSVGGAVGGYVLFGPLGAMVGGRAKEKKSQVIEEYLIFAYEKNNEVEYISFEVTNIPNASLFVNLYDNKVQKRQTIEI</sequence>
<proteinExistence type="predicted"/>
<keyword evidence="3" id="KW-1185">Reference proteome</keyword>
<name>A0A0Q3SEK5_9BACI</name>
<evidence type="ECO:0000313" key="3">
    <source>
        <dbReference type="Proteomes" id="UP000050996"/>
    </source>
</evidence>
<protein>
    <submittedName>
        <fullName evidence="2">Uncharacterized protein</fullName>
    </submittedName>
</protein>
<feature type="transmembrane region" description="Helical" evidence="1">
    <location>
        <begin position="37"/>
        <end position="55"/>
    </location>
</feature>
<dbReference type="PATRIC" id="fig|1637975.4.peg.269"/>
<evidence type="ECO:0000256" key="1">
    <source>
        <dbReference type="SAM" id="Phobius"/>
    </source>
</evidence>
<keyword evidence="1" id="KW-0472">Membrane</keyword>
<dbReference type="RefSeq" id="WP_056682191.1">
    <property type="nucleotide sequence ID" value="NZ_LJIX01000006.1"/>
</dbReference>
<dbReference type="Proteomes" id="UP000050996">
    <property type="component" value="Unassembled WGS sequence"/>
</dbReference>
<evidence type="ECO:0000313" key="2">
    <source>
        <dbReference type="EMBL" id="KQL17684.1"/>
    </source>
</evidence>
<dbReference type="STRING" id="1637975.AN957_03030"/>
<keyword evidence="1" id="KW-0812">Transmembrane</keyword>